<accession>A0ABD1B522</accession>
<name>A0ABD1B522_CARAN</name>
<comment type="caution">
    <text evidence="1">The sequence shown here is derived from an EMBL/GenBank/DDBJ whole genome shotgun (WGS) entry which is preliminary data.</text>
</comment>
<evidence type="ECO:0008006" key="3">
    <source>
        <dbReference type="Google" id="ProtNLM"/>
    </source>
</evidence>
<sequence length="78" mass="8800">MSPESSRSLIGLVSKEEIKEAVIAIKASSAPGPDGFTGFFFQKYWSIIGEQVVREVLDFFGTWSFPPEWNFTYLFLAT</sequence>
<dbReference type="EMBL" id="JBANAX010000336">
    <property type="protein sequence ID" value="KAL1213546.1"/>
    <property type="molecule type" value="Genomic_DNA"/>
</dbReference>
<evidence type="ECO:0000313" key="1">
    <source>
        <dbReference type="EMBL" id="KAL1213546.1"/>
    </source>
</evidence>
<reference evidence="1 2" key="1">
    <citation type="submission" date="2024-04" db="EMBL/GenBank/DDBJ databases">
        <title>Genome assembly C_amara_ONT_v2.</title>
        <authorList>
            <person name="Yant L."/>
            <person name="Moore C."/>
            <person name="Slenker M."/>
        </authorList>
    </citation>
    <scope>NUCLEOTIDE SEQUENCE [LARGE SCALE GENOMIC DNA]</scope>
    <source>
        <tissue evidence="1">Leaf</tissue>
    </source>
</reference>
<organism evidence="1 2">
    <name type="scientific">Cardamine amara subsp. amara</name>
    <dbReference type="NCBI Taxonomy" id="228776"/>
    <lineage>
        <taxon>Eukaryota</taxon>
        <taxon>Viridiplantae</taxon>
        <taxon>Streptophyta</taxon>
        <taxon>Embryophyta</taxon>
        <taxon>Tracheophyta</taxon>
        <taxon>Spermatophyta</taxon>
        <taxon>Magnoliopsida</taxon>
        <taxon>eudicotyledons</taxon>
        <taxon>Gunneridae</taxon>
        <taxon>Pentapetalae</taxon>
        <taxon>rosids</taxon>
        <taxon>malvids</taxon>
        <taxon>Brassicales</taxon>
        <taxon>Brassicaceae</taxon>
        <taxon>Cardamineae</taxon>
        <taxon>Cardamine</taxon>
    </lineage>
</organism>
<gene>
    <name evidence="1" type="ORF">V5N11_000618</name>
</gene>
<dbReference type="Proteomes" id="UP001558713">
    <property type="component" value="Unassembled WGS sequence"/>
</dbReference>
<evidence type="ECO:0000313" key="2">
    <source>
        <dbReference type="Proteomes" id="UP001558713"/>
    </source>
</evidence>
<keyword evidence="2" id="KW-1185">Reference proteome</keyword>
<proteinExistence type="predicted"/>
<protein>
    <recommendedName>
        <fullName evidence="3">RNA-directed DNA polymerase (Reverse transcriptase)</fullName>
    </recommendedName>
</protein>
<dbReference type="AlphaFoldDB" id="A0ABD1B522"/>